<dbReference type="InterPro" id="IPR004117">
    <property type="entry name" value="7tm6_olfct_rcpt"/>
</dbReference>
<keyword evidence="3 10" id="KW-0716">Sensory transduction</keyword>
<dbReference type="PANTHER" id="PTHR21137:SF35">
    <property type="entry name" value="ODORANT RECEPTOR 19A-RELATED"/>
    <property type="match status" value="1"/>
</dbReference>
<dbReference type="GO" id="GO:0005886">
    <property type="term" value="C:plasma membrane"/>
    <property type="evidence" value="ECO:0007669"/>
    <property type="project" value="UniProtKB-SubCell"/>
</dbReference>
<evidence type="ECO:0000313" key="12">
    <source>
        <dbReference type="Proteomes" id="UP001154329"/>
    </source>
</evidence>
<dbReference type="EMBL" id="OU899035">
    <property type="protein sequence ID" value="CAH1724406.1"/>
    <property type="molecule type" value="Genomic_DNA"/>
</dbReference>
<dbReference type="PANTHER" id="PTHR21137">
    <property type="entry name" value="ODORANT RECEPTOR"/>
    <property type="match status" value="1"/>
</dbReference>
<evidence type="ECO:0000256" key="3">
    <source>
        <dbReference type="ARBA" id="ARBA00022606"/>
    </source>
</evidence>
<dbReference type="Pfam" id="PF02949">
    <property type="entry name" value="7tm_6"/>
    <property type="match status" value="1"/>
</dbReference>
<comment type="caution">
    <text evidence="10">Lacks conserved residue(s) required for the propagation of feature annotation.</text>
</comment>
<evidence type="ECO:0000256" key="2">
    <source>
        <dbReference type="ARBA" id="ARBA00022475"/>
    </source>
</evidence>
<organism evidence="11 12">
    <name type="scientific">Aphis gossypii</name>
    <name type="common">Cotton aphid</name>
    <dbReference type="NCBI Taxonomy" id="80765"/>
    <lineage>
        <taxon>Eukaryota</taxon>
        <taxon>Metazoa</taxon>
        <taxon>Ecdysozoa</taxon>
        <taxon>Arthropoda</taxon>
        <taxon>Hexapoda</taxon>
        <taxon>Insecta</taxon>
        <taxon>Pterygota</taxon>
        <taxon>Neoptera</taxon>
        <taxon>Paraneoptera</taxon>
        <taxon>Hemiptera</taxon>
        <taxon>Sternorrhyncha</taxon>
        <taxon>Aphidomorpha</taxon>
        <taxon>Aphidoidea</taxon>
        <taxon>Aphididae</taxon>
        <taxon>Aphidini</taxon>
        <taxon>Aphis</taxon>
        <taxon>Aphis</taxon>
    </lineage>
</organism>
<protein>
    <recommendedName>
        <fullName evidence="10">Odorant receptor</fullName>
    </recommendedName>
</protein>
<proteinExistence type="inferred from homology"/>
<keyword evidence="6 10" id="KW-1133">Transmembrane helix</keyword>
<evidence type="ECO:0000256" key="8">
    <source>
        <dbReference type="ARBA" id="ARBA00023170"/>
    </source>
</evidence>
<evidence type="ECO:0000256" key="10">
    <source>
        <dbReference type="RuleBase" id="RU351113"/>
    </source>
</evidence>
<comment type="similarity">
    <text evidence="10">Belongs to the insect chemoreceptor superfamily. Heteromeric odorant receptor channel (TC 1.A.69) family.</text>
</comment>
<keyword evidence="12" id="KW-1185">Reference proteome</keyword>
<keyword evidence="4 10" id="KW-0812">Transmembrane</keyword>
<keyword evidence="5 10" id="KW-0552">Olfaction</keyword>
<sequence>MDIKDEKNHVFNIRLAKCAGLYQLLDPRTTKCLGRNVYHTALTFILMYICTISVMLTVSCSYYCKENMSICLEDLWKLETALFIIYKMWIVIHHSNDIWNCLSITWYGFTSSFSFQKRHILDRWRKRSMRFSTLFAFTYLFCLAIFAGLTQTFRNDITPVKNRDGSVGYYRQNIMNFYIIVSDETYNTYYNTFCFAEALFTSSLAMLFLVFDILLVTLCFAICGQMEMICSTFESVGHKSICDSRSPIDYTVVEKKRLSNEHELIYNELKTIIIDHQKVMKKYEDFLALFEKVMLLQIFVSSLSLILIWFIFIMILYGVDIVVASEVTTLKMLSLIFSFSFQIFMVCYLFGNLHNQKDSIIFSLYSSNWTEMDMKYKKLILLTMKVNNAHYKKLRFTRTNIVNLEMFFKTMGNCYTVISVLIKQIKSKNE</sequence>
<evidence type="ECO:0000256" key="1">
    <source>
        <dbReference type="ARBA" id="ARBA00004651"/>
    </source>
</evidence>
<evidence type="ECO:0000256" key="7">
    <source>
        <dbReference type="ARBA" id="ARBA00023136"/>
    </source>
</evidence>
<dbReference type="GO" id="GO:0005549">
    <property type="term" value="F:odorant binding"/>
    <property type="evidence" value="ECO:0007669"/>
    <property type="project" value="InterPro"/>
</dbReference>
<feature type="transmembrane region" description="Helical" evidence="10">
    <location>
        <begin position="329"/>
        <end position="351"/>
    </location>
</feature>
<accession>A0A9P0NJQ8</accession>
<evidence type="ECO:0000313" key="11">
    <source>
        <dbReference type="EMBL" id="CAH1724406.1"/>
    </source>
</evidence>
<name>A0A9P0NJQ8_APHGO</name>
<dbReference type="GO" id="GO:0007165">
    <property type="term" value="P:signal transduction"/>
    <property type="evidence" value="ECO:0007669"/>
    <property type="project" value="UniProtKB-KW"/>
</dbReference>
<feature type="transmembrane region" description="Helical" evidence="10">
    <location>
        <begin position="128"/>
        <end position="149"/>
    </location>
</feature>
<keyword evidence="2" id="KW-1003">Cell membrane</keyword>
<dbReference type="GO" id="GO:0004984">
    <property type="term" value="F:olfactory receptor activity"/>
    <property type="evidence" value="ECO:0007669"/>
    <property type="project" value="InterPro"/>
</dbReference>
<reference evidence="11" key="1">
    <citation type="submission" date="2022-02" db="EMBL/GenBank/DDBJ databases">
        <authorList>
            <person name="King R."/>
        </authorList>
    </citation>
    <scope>NUCLEOTIDE SEQUENCE</scope>
</reference>
<feature type="transmembrane region" description="Helical" evidence="10">
    <location>
        <begin position="293"/>
        <end position="317"/>
    </location>
</feature>
<dbReference type="AlphaFoldDB" id="A0A9P0NJQ8"/>
<keyword evidence="8 10" id="KW-0675">Receptor</keyword>
<reference evidence="11" key="2">
    <citation type="submission" date="2022-10" db="EMBL/GenBank/DDBJ databases">
        <authorList>
            <consortium name="ENA_rothamsted_submissions"/>
            <consortium name="culmorum"/>
            <person name="King R."/>
        </authorList>
    </citation>
    <scope>NUCLEOTIDE SEQUENCE</scope>
</reference>
<comment type="subcellular location">
    <subcellularLocation>
        <location evidence="1 10">Cell membrane</location>
        <topology evidence="1 10">Multi-pass membrane protein</topology>
    </subcellularLocation>
</comment>
<keyword evidence="9 10" id="KW-0807">Transducer</keyword>
<evidence type="ECO:0000256" key="5">
    <source>
        <dbReference type="ARBA" id="ARBA00022725"/>
    </source>
</evidence>
<keyword evidence="7 10" id="KW-0472">Membrane</keyword>
<dbReference type="Proteomes" id="UP001154329">
    <property type="component" value="Chromosome 2"/>
</dbReference>
<feature type="transmembrane region" description="Helical" evidence="10">
    <location>
        <begin position="41"/>
        <end position="63"/>
    </location>
</feature>
<evidence type="ECO:0000256" key="6">
    <source>
        <dbReference type="ARBA" id="ARBA00022989"/>
    </source>
</evidence>
<feature type="transmembrane region" description="Helical" evidence="10">
    <location>
        <begin position="198"/>
        <end position="223"/>
    </location>
</feature>
<evidence type="ECO:0000256" key="4">
    <source>
        <dbReference type="ARBA" id="ARBA00022692"/>
    </source>
</evidence>
<evidence type="ECO:0000256" key="9">
    <source>
        <dbReference type="ARBA" id="ARBA00023224"/>
    </source>
</evidence>
<gene>
    <name evidence="11" type="ORF">APHIGO_LOCUS5709</name>
</gene>